<protein>
    <submittedName>
        <fullName evidence="2">Bacteriocin</fullName>
    </submittedName>
</protein>
<feature type="region of interest" description="Disordered" evidence="1">
    <location>
        <begin position="1"/>
        <end position="41"/>
    </location>
</feature>
<accession>A0AB36K6T4</accession>
<proteinExistence type="predicted"/>
<reference evidence="2 3" key="1">
    <citation type="journal article" date="2017" name="Genome Announc.">
        <title>Draft Genome Sequences of Salinivibrio proteolyticus, Salinivibrio sharmensis, Salinivibrio siamensis, Salinivibrio costicola subsp. alcaliphilus, Salinivibrio costicola subsp. vallismortis, and 29 New Isolates Belonging to the Genus Salinivibrio.</title>
        <authorList>
            <person name="Lopez-Hermoso C."/>
            <person name="de la Haba R.R."/>
            <person name="Sanchez-Porro C."/>
            <person name="Bayliss S.C."/>
            <person name="Feil E.J."/>
            <person name="Ventosa A."/>
        </authorList>
    </citation>
    <scope>NUCLEOTIDE SEQUENCE [LARGE SCALE GENOMIC DNA]</scope>
    <source>
        <strain evidence="2 3">IC202</strain>
    </source>
</reference>
<dbReference type="Proteomes" id="UP000188726">
    <property type="component" value="Unassembled WGS sequence"/>
</dbReference>
<dbReference type="EMBL" id="MUEO01000025">
    <property type="protein sequence ID" value="OOE43445.1"/>
    <property type="molecule type" value="Genomic_DNA"/>
</dbReference>
<organism evidence="2 3">
    <name type="scientific">Salinivibrio kushneri</name>
    <dbReference type="NCBI Taxonomy" id="1908198"/>
    <lineage>
        <taxon>Bacteria</taxon>
        <taxon>Pseudomonadati</taxon>
        <taxon>Pseudomonadota</taxon>
        <taxon>Gammaproteobacteria</taxon>
        <taxon>Vibrionales</taxon>
        <taxon>Vibrionaceae</taxon>
        <taxon>Salinivibrio</taxon>
    </lineage>
</organism>
<evidence type="ECO:0000313" key="3">
    <source>
        <dbReference type="Proteomes" id="UP000188726"/>
    </source>
</evidence>
<comment type="caution">
    <text evidence="2">The sequence shown here is derived from an EMBL/GenBank/DDBJ whole genome shotgun (WGS) entry which is preliminary data.</text>
</comment>
<evidence type="ECO:0000313" key="2">
    <source>
        <dbReference type="EMBL" id="OOE43445.1"/>
    </source>
</evidence>
<dbReference type="RefSeq" id="WP_077458779.1">
    <property type="nucleotide sequence ID" value="NZ_MUEO01000025.1"/>
</dbReference>
<gene>
    <name evidence="2" type="ORF">BZG09_10720</name>
</gene>
<name>A0AB36K6T4_9GAMM</name>
<dbReference type="AlphaFoldDB" id="A0AB36K6T4"/>
<evidence type="ECO:0000256" key="1">
    <source>
        <dbReference type="SAM" id="MobiDB-lite"/>
    </source>
</evidence>
<feature type="compositionally biased region" description="Basic and acidic residues" evidence="1">
    <location>
        <begin position="19"/>
        <end position="41"/>
    </location>
</feature>
<sequence>MGYSLLSMGQHQKGAAMKGLRDAANREERREAANKKLKAAERQQTISSVGSGAAIGGMVGGPIGAGIGAAAGLVVGELF</sequence>